<comment type="caution">
    <text evidence="2">The sequence shown here is derived from an EMBL/GenBank/DDBJ whole genome shotgun (WGS) entry which is preliminary data.</text>
</comment>
<name>A0AAU9U6Q8_EUPED</name>
<feature type="signal peptide" evidence="1">
    <location>
        <begin position="1"/>
        <end position="16"/>
    </location>
</feature>
<gene>
    <name evidence="2" type="ORF">EEDITHA_LOCUS10099</name>
</gene>
<feature type="chain" id="PRO_5043942143" evidence="1">
    <location>
        <begin position="17"/>
        <end position="160"/>
    </location>
</feature>
<sequence>MHSIIYILLLVGNCLAHYRGYESRNLIERDEPQVNMEGIVECPVCENIRSWLLPQEKCDIVVGNKRFKKCTMGTYFNEKCGNRLDCYRGPGESCTEKMEDDIYGQKCARGYYCIGGLHVCIGLGYTVDPFLILTNHYHRYPYQNETYLKDVLEKSALLFA</sequence>
<evidence type="ECO:0000256" key="1">
    <source>
        <dbReference type="SAM" id="SignalP"/>
    </source>
</evidence>
<evidence type="ECO:0000313" key="2">
    <source>
        <dbReference type="EMBL" id="CAH2094544.1"/>
    </source>
</evidence>
<protein>
    <submittedName>
        <fullName evidence="2">Uncharacterized protein</fullName>
    </submittedName>
</protein>
<dbReference type="AlphaFoldDB" id="A0AAU9U6Q8"/>
<keyword evidence="3" id="KW-1185">Reference proteome</keyword>
<evidence type="ECO:0000313" key="3">
    <source>
        <dbReference type="Proteomes" id="UP001153954"/>
    </source>
</evidence>
<reference evidence="2" key="1">
    <citation type="submission" date="2022-03" db="EMBL/GenBank/DDBJ databases">
        <authorList>
            <person name="Tunstrom K."/>
        </authorList>
    </citation>
    <scope>NUCLEOTIDE SEQUENCE</scope>
</reference>
<dbReference type="EMBL" id="CAKOGL010000014">
    <property type="protein sequence ID" value="CAH2094544.1"/>
    <property type="molecule type" value="Genomic_DNA"/>
</dbReference>
<dbReference type="Proteomes" id="UP001153954">
    <property type="component" value="Unassembled WGS sequence"/>
</dbReference>
<organism evidence="2 3">
    <name type="scientific">Euphydryas editha</name>
    <name type="common">Edith's checkerspot</name>
    <dbReference type="NCBI Taxonomy" id="104508"/>
    <lineage>
        <taxon>Eukaryota</taxon>
        <taxon>Metazoa</taxon>
        <taxon>Ecdysozoa</taxon>
        <taxon>Arthropoda</taxon>
        <taxon>Hexapoda</taxon>
        <taxon>Insecta</taxon>
        <taxon>Pterygota</taxon>
        <taxon>Neoptera</taxon>
        <taxon>Endopterygota</taxon>
        <taxon>Lepidoptera</taxon>
        <taxon>Glossata</taxon>
        <taxon>Ditrysia</taxon>
        <taxon>Papilionoidea</taxon>
        <taxon>Nymphalidae</taxon>
        <taxon>Nymphalinae</taxon>
        <taxon>Euphydryas</taxon>
    </lineage>
</organism>
<accession>A0AAU9U6Q8</accession>
<keyword evidence="1" id="KW-0732">Signal</keyword>
<proteinExistence type="predicted"/>